<evidence type="ECO:0000256" key="12">
    <source>
        <dbReference type="ARBA" id="ARBA00023027"/>
    </source>
</evidence>
<feature type="domain" description="NADH:quinone oxidoreductase/Mrp antiporter transmembrane" evidence="18">
    <location>
        <begin position="106"/>
        <end position="392"/>
    </location>
</feature>
<feature type="domain" description="NADH:ubiquinone oxidoreductase chain 4 N-terminal" evidence="19">
    <location>
        <begin position="1"/>
        <end position="100"/>
    </location>
</feature>
<feature type="transmembrane region" description="Helical" evidence="17">
    <location>
        <begin position="419"/>
        <end position="439"/>
    </location>
</feature>
<organism evidence="20">
    <name type="scientific">Thampoa tiani</name>
    <dbReference type="NCBI Taxonomy" id="2893150"/>
    <lineage>
        <taxon>Eukaryota</taxon>
        <taxon>Metazoa</taxon>
        <taxon>Ecdysozoa</taxon>
        <taxon>Arthropoda</taxon>
        <taxon>Hexapoda</taxon>
        <taxon>Insecta</taxon>
        <taxon>Pterygota</taxon>
        <taxon>Neoptera</taxon>
        <taxon>Paraneoptera</taxon>
        <taxon>Hemiptera</taxon>
        <taxon>Auchenorrhyncha</taxon>
        <taxon>Membracoidea</taxon>
        <taxon>Cicadellidae</taxon>
        <taxon>Typhlocybinae</taxon>
        <taxon>Typhlocybini</taxon>
        <taxon>Thampoa</taxon>
    </lineage>
</organism>
<feature type="transmembrane region" description="Helical" evidence="17">
    <location>
        <begin position="139"/>
        <end position="160"/>
    </location>
</feature>
<dbReference type="GO" id="GO:0048039">
    <property type="term" value="F:ubiquinone binding"/>
    <property type="evidence" value="ECO:0007669"/>
    <property type="project" value="TreeGrafter"/>
</dbReference>
<dbReference type="Pfam" id="PF00361">
    <property type="entry name" value="Proton_antipo_M"/>
    <property type="match status" value="1"/>
</dbReference>
<comment type="subcellular location">
    <subcellularLocation>
        <location evidence="2 17">Mitochondrion membrane</location>
        <topology evidence="2 17">Multi-pass membrane protein</topology>
    </subcellularLocation>
</comment>
<evidence type="ECO:0000256" key="16">
    <source>
        <dbReference type="ARBA" id="ARBA00049551"/>
    </source>
</evidence>
<keyword evidence="13 17" id="KW-0830">Ubiquinone</keyword>
<feature type="transmembrane region" description="Helical" evidence="17">
    <location>
        <begin position="180"/>
        <end position="202"/>
    </location>
</feature>
<keyword evidence="8 17" id="KW-0812">Transmembrane</keyword>
<proteinExistence type="inferred from homology"/>
<feature type="transmembrane region" description="Helical" evidence="17">
    <location>
        <begin position="86"/>
        <end position="102"/>
    </location>
</feature>
<dbReference type="EC" id="7.1.1.2" evidence="4 17"/>
<feature type="transmembrane region" description="Helical" evidence="17">
    <location>
        <begin position="299"/>
        <end position="320"/>
    </location>
</feature>
<comment type="catalytic activity">
    <reaction evidence="16 17">
        <text>a ubiquinone + NADH + 5 H(+)(in) = a ubiquinol + NAD(+) + 4 H(+)(out)</text>
        <dbReference type="Rhea" id="RHEA:29091"/>
        <dbReference type="Rhea" id="RHEA-COMP:9565"/>
        <dbReference type="Rhea" id="RHEA-COMP:9566"/>
        <dbReference type="ChEBI" id="CHEBI:15378"/>
        <dbReference type="ChEBI" id="CHEBI:16389"/>
        <dbReference type="ChEBI" id="CHEBI:17976"/>
        <dbReference type="ChEBI" id="CHEBI:57540"/>
        <dbReference type="ChEBI" id="CHEBI:57945"/>
        <dbReference type="EC" id="7.1.1.2"/>
    </reaction>
</comment>
<evidence type="ECO:0000256" key="13">
    <source>
        <dbReference type="ARBA" id="ARBA00023075"/>
    </source>
</evidence>
<gene>
    <name evidence="20" type="primary">ND4</name>
</gene>
<evidence type="ECO:0000256" key="2">
    <source>
        <dbReference type="ARBA" id="ARBA00004225"/>
    </source>
</evidence>
<feature type="transmembrane region" description="Helical" evidence="17">
    <location>
        <begin position="246"/>
        <end position="264"/>
    </location>
</feature>
<sequence length="440" mass="51698">MMKMFMYMYIMFLFFLFNISWNLFQFFILLLMLILMSFTKFSFFSSISYGFGLDFYSYGLLILTLLISSLMVISSNLINKTYLSKFFLLMNLVLCLSLILVFSTLNLLIMYLFFEFSLVPLLVLIYTWGYQPERLISGLYLFFYTLFASLPFLFIIIYFLSNSSMLYLDTFFYMPTVSFLFYMFMIFVFMVKLPMFMLHFWLPKAHVQAPVSGSMILAGLLLKLGGYGMIRFMYLCETSFLKYSYIWYSFSIFGCILVSLICLIQGDVKCLIAYSSVAHMSLCFMGLLSMSTWGVLGSYLMMISHGLCSSALFCLANFCYERYHSRSFFLNKGLINLMPSMSVLWFTFCSFNMSCPPSLNFFSEIFIINSMMCYWSSSYFYFLFISFLSACFSYYLYSFIQHGLSYFMYSYLSGSVREFLLLMIHLVPLLILMLGLNFIY</sequence>
<evidence type="ECO:0000256" key="4">
    <source>
        <dbReference type="ARBA" id="ARBA00012944"/>
    </source>
</evidence>
<keyword evidence="10 17" id="KW-0249">Electron transport</keyword>
<evidence type="ECO:0000256" key="14">
    <source>
        <dbReference type="ARBA" id="ARBA00023128"/>
    </source>
</evidence>
<keyword evidence="15 17" id="KW-0472">Membrane</keyword>
<dbReference type="GO" id="GO:0042773">
    <property type="term" value="P:ATP synthesis coupled electron transport"/>
    <property type="evidence" value="ECO:0007669"/>
    <property type="project" value="InterPro"/>
</dbReference>
<keyword evidence="9" id="KW-1278">Translocase</keyword>
<feature type="transmembrane region" description="Helical" evidence="17">
    <location>
        <begin position="271"/>
        <end position="293"/>
    </location>
</feature>
<dbReference type="AlphaFoldDB" id="A0A9E7BYI3"/>
<evidence type="ECO:0000256" key="17">
    <source>
        <dbReference type="RuleBase" id="RU003297"/>
    </source>
</evidence>
<protein>
    <recommendedName>
        <fullName evidence="5 17">NADH-ubiquinone oxidoreductase chain 4</fullName>
        <ecNumber evidence="4 17">7.1.1.2</ecNumber>
    </recommendedName>
</protein>
<dbReference type="GO" id="GO:0003954">
    <property type="term" value="F:NADH dehydrogenase activity"/>
    <property type="evidence" value="ECO:0007669"/>
    <property type="project" value="TreeGrafter"/>
</dbReference>
<dbReference type="GeneID" id="77419366"/>
<keyword evidence="12 17" id="KW-0520">NAD</keyword>
<evidence type="ECO:0000256" key="5">
    <source>
        <dbReference type="ARBA" id="ARBA00021006"/>
    </source>
</evidence>
<dbReference type="PRINTS" id="PR01437">
    <property type="entry name" value="NUOXDRDTASE4"/>
</dbReference>
<dbReference type="EMBL" id="MW284828">
    <property type="protein sequence ID" value="UGN61389.1"/>
    <property type="molecule type" value="Genomic_DNA"/>
</dbReference>
<dbReference type="InterPro" id="IPR000260">
    <property type="entry name" value="NADH4_N"/>
</dbReference>
<feature type="transmembrane region" description="Helical" evidence="17">
    <location>
        <begin position="108"/>
        <end position="127"/>
    </location>
</feature>
<evidence type="ECO:0000256" key="11">
    <source>
        <dbReference type="ARBA" id="ARBA00022989"/>
    </source>
</evidence>
<evidence type="ECO:0000256" key="9">
    <source>
        <dbReference type="ARBA" id="ARBA00022967"/>
    </source>
</evidence>
<evidence type="ECO:0000256" key="6">
    <source>
        <dbReference type="ARBA" id="ARBA00022448"/>
    </source>
</evidence>
<evidence type="ECO:0000259" key="18">
    <source>
        <dbReference type="Pfam" id="PF00361"/>
    </source>
</evidence>
<keyword evidence="6 17" id="KW-0813">Transport</keyword>
<evidence type="ECO:0000256" key="7">
    <source>
        <dbReference type="ARBA" id="ARBA00022660"/>
    </source>
</evidence>
<comment type="similarity">
    <text evidence="3 17">Belongs to the complex I subunit 4 family.</text>
</comment>
<dbReference type="RefSeq" id="YP_010582943.1">
    <property type="nucleotide sequence ID" value="NC_069165.1"/>
</dbReference>
<feature type="transmembrane region" description="Helical" evidence="17">
    <location>
        <begin position="12"/>
        <end position="35"/>
    </location>
</feature>
<feature type="transmembrane region" description="Helical" evidence="17">
    <location>
        <begin position="379"/>
        <end position="398"/>
    </location>
</feature>
<name>A0A9E7BYI3_9HEMI</name>
<evidence type="ECO:0000313" key="20">
    <source>
        <dbReference type="EMBL" id="UGN61389.1"/>
    </source>
</evidence>
<evidence type="ECO:0000259" key="19">
    <source>
        <dbReference type="Pfam" id="PF01059"/>
    </source>
</evidence>
<dbReference type="Pfam" id="PF01059">
    <property type="entry name" value="Oxidored_q5_N"/>
    <property type="match status" value="1"/>
</dbReference>
<evidence type="ECO:0000256" key="10">
    <source>
        <dbReference type="ARBA" id="ARBA00022982"/>
    </source>
</evidence>
<keyword evidence="7 17" id="KW-0679">Respiratory chain</keyword>
<dbReference type="GO" id="GO:0031966">
    <property type="term" value="C:mitochondrial membrane"/>
    <property type="evidence" value="ECO:0007669"/>
    <property type="project" value="UniProtKB-SubCell"/>
</dbReference>
<dbReference type="PANTHER" id="PTHR43507">
    <property type="entry name" value="NADH-UBIQUINONE OXIDOREDUCTASE CHAIN 4"/>
    <property type="match status" value="1"/>
</dbReference>
<comment type="function">
    <text evidence="17">Core subunit of the mitochondrial membrane respiratory chain NADH dehydrogenase (Complex I) which catalyzes electron transfer from NADH through the respiratory chain, using ubiquinone as an electron acceptor. Essential for the catalytic activity and assembly of complex I.</text>
</comment>
<feature type="transmembrane region" description="Helical" evidence="17">
    <location>
        <begin position="214"/>
        <end position="234"/>
    </location>
</feature>
<reference evidence="20" key="1">
    <citation type="submission" date="2020-11" db="EMBL/GenBank/DDBJ databases">
        <title>Mitogenomic phylogeny of Typhlocybinae (Hemiptera: Cicadellidae): tribal classification and character evolution.</title>
        <authorList>
            <person name="Yan B."/>
            <person name="Yang M."/>
        </authorList>
    </citation>
    <scope>NUCLEOTIDE SEQUENCE</scope>
</reference>
<dbReference type="GO" id="GO:0015990">
    <property type="term" value="P:electron transport coupled proton transport"/>
    <property type="evidence" value="ECO:0007669"/>
    <property type="project" value="TreeGrafter"/>
</dbReference>
<geneLocation type="mitochondrion" evidence="20"/>
<evidence type="ECO:0000256" key="1">
    <source>
        <dbReference type="ARBA" id="ARBA00003257"/>
    </source>
</evidence>
<accession>A0A9E7BYI3</accession>
<dbReference type="PANTHER" id="PTHR43507:SF20">
    <property type="entry name" value="NADH-UBIQUINONE OXIDOREDUCTASE CHAIN 4"/>
    <property type="match status" value="1"/>
</dbReference>
<keyword evidence="11 17" id="KW-1133">Transmembrane helix</keyword>
<evidence type="ECO:0000256" key="15">
    <source>
        <dbReference type="ARBA" id="ARBA00023136"/>
    </source>
</evidence>
<feature type="transmembrane region" description="Helical" evidence="17">
    <location>
        <begin position="55"/>
        <end position="74"/>
    </location>
</feature>
<dbReference type="CTD" id="4538"/>
<evidence type="ECO:0000256" key="8">
    <source>
        <dbReference type="ARBA" id="ARBA00022692"/>
    </source>
</evidence>
<dbReference type="GO" id="GO:0008137">
    <property type="term" value="F:NADH dehydrogenase (ubiquinone) activity"/>
    <property type="evidence" value="ECO:0007669"/>
    <property type="project" value="UniProtKB-UniRule"/>
</dbReference>
<evidence type="ECO:0000256" key="3">
    <source>
        <dbReference type="ARBA" id="ARBA00009025"/>
    </source>
</evidence>
<comment type="function">
    <text evidence="1">Core subunit of the mitochondrial membrane respiratory chain NADH dehydrogenase (Complex I) that is believed to belong to the minimal assembly required for catalysis. Complex I functions in the transfer of electrons from NADH to the respiratory chain. The immediate electron acceptor for the enzyme is believed to be ubiquinone.</text>
</comment>
<dbReference type="InterPro" id="IPR003918">
    <property type="entry name" value="NADH_UbQ_OxRdtase"/>
</dbReference>
<dbReference type="InterPro" id="IPR001750">
    <property type="entry name" value="ND/Mrp_TM"/>
</dbReference>
<keyword evidence="14 17" id="KW-0496">Mitochondrion</keyword>